<feature type="region of interest" description="Disordered" evidence="1">
    <location>
        <begin position="114"/>
        <end position="140"/>
    </location>
</feature>
<dbReference type="EMBL" id="BAAANE010000017">
    <property type="protein sequence ID" value="GAA1662199.1"/>
    <property type="molecule type" value="Genomic_DNA"/>
</dbReference>
<protein>
    <submittedName>
        <fullName evidence="3">IS5 family transposase</fullName>
    </submittedName>
</protein>
<evidence type="ECO:0000256" key="1">
    <source>
        <dbReference type="SAM" id="MobiDB-lite"/>
    </source>
</evidence>
<dbReference type="PANTHER" id="PTHR46637">
    <property type="entry name" value="TIS1421-TRANSPOSASE PROTEIN A"/>
    <property type="match status" value="1"/>
</dbReference>
<reference evidence="4" key="1">
    <citation type="journal article" date="2019" name="Int. J. Syst. Evol. Microbiol.">
        <title>The Global Catalogue of Microorganisms (GCM) 10K type strain sequencing project: providing services to taxonomists for standard genome sequencing and annotation.</title>
        <authorList>
            <consortium name="The Broad Institute Genomics Platform"/>
            <consortium name="The Broad Institute Genome Sequencing Center for Infectious Disease"/>
            <person name="Wu L."/>
            <person name="Ma J."/>
        </authorList>
    </citation>
    <scope>NUCLEOTIDE SEQUENCE [LARGE SCALE GENOMIC DNA]</scope>
    <source>
        <strain evidence="4">JCM 14306</strain>
    </source>
</reference>
<feature type="compositionally biased region" description="Basic and acidic residues" evidence="1">
    <location>
        <begin position="121"/>
        <end position="140"/>
    </location>
</feature>
<dbReference type="Pfam" id="PF13340">
    <property type="entry name" value="DUF4096"/>
    <property type="match status" value="1"/>
</dbReference>
<proteinExistence type="predicted"/>
<organism evidence="3 4">
    <name type="scientific">Kribbella alba</name>
    <dbReference type="NCBI Taxonomy" id="190197"/>
    <lineage>
        <taxon>Bacteria</taxon>
        <taxon>Bacillati</taxon>
        <taxon>Actinomycetota</taxon>
        <taxon>Actinomycetes</taxon>
        <taxon>Propionibacteriales</taxon>
        <taxon>Kribbellaceae</taxon>
        <taxon>Kribbella</taxon>
    </lineage>
</organism>
<evidence type="ECO:0000259" key="2">
    <source>
        <dbReference type="Pfam" id="PF13340"/>
    </source>
</evidence>
<sequence length="140" mass="15771">MGDDRLVLRAEVISDELWAVIEPVLPSGAGRRGRPWNDHRLTLEAIAWRYRTGSPWRDLPEHFGAWQSIWERHRRWSVDGTYAKMFAAVRAAAPADGSDLVSLISADSTSIRAHQHAAGGRFHDDTGGRIESQESARRTR</sequence>
<dbReference type="Proteomes" id="UP001501319">
    <property type="component" value="Unassembled WGS sequence"/>
</dbReference>
<gene>
    <name evidence="3" type="ORF">GCM10009744_64980</name>
</gene>
<evidence type="ECO:0000313" key="3">
    <source>
        <dbReference type="EMBL" id="GAA1662199.1"/>
    </source>
</evidence>
<dbReference type="PANTHER" id="PTHR46637:SF1">
    <property type="entry name" value="BLL5188 PROTEIN"/>
    <property type="match status" value="1"/>
</dbReference>
<keyword evidence="4" id="KW-1185">Reference proteome</keyword>
<dbReference type="InterPro" id="IPR025161">
    <property type="entry name" value="IS402-like_dom"/>
</dbReference>
<feature type="domain" description="Insertion element IS402-like" evidence="2">
    <location>
        <begin position="13"/>
        <end position="86"/>
    </location>
</feature>
<comment type="caution">
    <text evidence="3">The sequence shown here is derived from an EMBL/GenBank/DDBJ whole genome shotgun (WGS) entry which is preliminary data.</text>
</comment>
<dbReference type="NCBIfam" id="NF033580">
    <property type="entry name" value="transpos_IS5_3"/>
    <property type="match status" value="1"/>
</dbReference>
<dbReference type="InterPro" id="IPR052909">
    <property type="entry name" value="Transposase_6_like"/>
</dbReference>
<accession>A0ABP4RWR9</accession>
<evidence type="ECO:0000313" key="4">
    <source>
        <dbReference type="Proteomes" id="UP001501319"/>
    </source>
</evidence>
<name>A0ABP4RWR9_9ACTN</name>